<evidence type="ECO:0000259" key="2">
    <source>
        <dbReference type="Pfam" id="PF01261"/>
    </source>
</evidence>
<feature type="domain" description="Xylose isomerase-like TIM barrel" evidence="2">
    <location>
        <begin position="99"/>
        <end position="293"/>
    </location>
</feature>
<sequence>MREPLPETRTATFPATQQRSENNEYSKNQEGPMTNIVINHATVRERADMLTFLRLCVERGLKTVSIWGDEIAKVGETDALSVLRDFGMTVSGYNRVGPLTADSLDRVEAELERAARFEADHVFLFTGGFQANEKDLATARRRVEDSIGKVLDSARKIGVKLAIEPLHPMVTGDRALISSLSHANSICEALGPGIGVVVDVYHCWWDERLAAEIERAGEAGRLLGFHVNDWLLPTRHLLTDRGMMGDGIIDLRGIYSMVRSAGYKGAVEVEIFSTDWWSRDPAEVIDIAIDRCRSLFRAE</sequence>
<dbReference type="Proteomes" id="UP000298579">
    <property type="component" value="Plasmid pAtCFBP5877a"/>
</dbReference>
<keyword evidence="3" id="KW-0614">Plasmid</keyword>
<dbReference type="PANTHER" id="PTHR12110:SF52">
    <property type="entry name" value="XYLOSE ISOMERASE"/>
    <property type="match status" value="1"/>
</dbReference>
<evidence type="ECO:0000313" key="3">
    <source>
        <dbReference type="EMBL" id="QCL82557.1"/>
    </source>
</evidence>
<geneLocation type="plasmid" evidence="4">
    <name>patcfbp5877a</name>
</geneLocation>
<evidence type="ECO:0000313" key="4">
    <source>
        <dbReference type="Proteomes" id="UP000298579"/>
    </source>
</evidence>
<proteinExistence type="predicted"/>
<dbReference type="AlphaFoldDB" id="A0AAE6BJ64"/>
<name>A0AAE6BJ64_AGRTU</name>
<dbReference type="InterPro" id="IPR036237">
    <property type="entry name" value="Xyl_isomerase-like_sf"/>
</dbReference>
<dbReference type="GO" id="GO:0016853">
    <property type="term" value="F:isomerase activity"/>
    <property type="evidence" value="ECO:0007669"/>
    <property type="project" value="UniProtKB-KW"/>
</dbReference>
<dbReference type="SUPFAM" id="SSF51658">
    <property type="entry name" value="Xylose isomerase-like"/>
    <property type="match status" value="1"/>
</dbReference>
<feature type="region of interest" description="Disordered" evidence="1">
    <location>
        <begin position="1"/>
        <end position="32"/>
    </location>
</feature>
<dbReference type="Gene3D" id="3.20.20.150">
    <property type="entry name" value="Divalent-metal-dependent TIM barrel enzymes"/>
    <property type="match status" value="1"/>
</dbReference>
<dbReference type="InterPro" id="IPR050312">
    <property type="entry name" value="IolE/XylAMocC-like"/>
</dbReference>
<reference evidence="3 4" key="1">
    <citation type="submission" date="2019-04" db="EMBL/GenBank/DDBJ databases">
        <title>Complete genome sequence of Agrobacterium tumefaciens CFBP5877.</title>
        <authorList>
            <person name="Huang Y.-Y."/>
            <person name="Chiang H.-Y."/>
            <person name="Chou L."/>
            <person name="Lai E.-M."/>
            <person name="Kuo C.-H."/>
        </authorList>
    </citation>
    <scope>NUCLEOTIDE SEQUENCE [LARGE SCALE GENOMIC DNA]</scope>
    <source>
        <strain evidence="3 4">CFBP5877</strain>
        <plasmid evidence="4">patcfbp5877a</plasmid>
    </source>
</reference>
<gene>
    <name evidence="3" type="ORF">CFBP5877_25965</name>
</gene>
<accession>A0AAE6BJ64</accession>
<dbReference type="InterPro" id="IPR013022">
    <property type="entry name" value="Xyl_isomerase-like_TIM-brl"/>
</dbReference>
<evidence type="ECO:0000256" key="1">
    <source>
        <dbReference type="SAM" id="MobiDB-lite"/>
    </source>
</evidence>
<feature type="compositionally biased region" description="Polar residues" evidence="1">
    <location>
        <begin position="9"/>
        <end position="32"/>
    </location>
</feature>
<dbReference type="Pfam" id="PF01261">
    <property type="entry name" value="AP_endonuc_2"/>
    <property type="match status" value="1"/>
</dbReference>
<dbReference type="EMBL" id="CP039899">
    <property type="protein sequence ID" value="QCL82557.1"/>
    <property type="molecule type" value="Genomic_DNA"/>
</dbReference>
<organism evidence="3 4">
    <name type="scientific">Agrobacterium tumefaciens</name>
    <dbReference type="NCBI Taxonomy" id="358"/>
    <lineage>
        <taxon>Bacteria</taxon>
        <taxon>Pseudomonadati</taxon>
        <taxon>Pseudomonadota</taxon>
        <taxon>Alphaproteobacteria</taxon>
        <taxon>Hyphomicrobiales</taxon>
        <taxon>Rhizobiaceae</taxon>
        <taxon>Rhizobium/Agrobacterium group</taxon>
        <taxon>Agrobacterium</taxon>
        <taxon>Agrobacterium tumefaciens complex</taxon>
    </lineage>
</organism>
<keyword evidence="3" id="KW-0413">Isomerase</keyword>
<protein>
    <submittedName>
        <fullName evidence="3">Sugar phosphate isomerase/epimerase</fullName>
    </submittedName>
</protein>
<dbReference type="PANTHER" id="PTHR12110">
    <property type="entry name" value="HYDROXYPYRUVATE ISOMERASE"/>
    <property type="match status" value="1"/>
</dbReference>